<protein>
    <submittedName>
        <fullName evidence="3">Chimeric ERCC6-PGBD3 protein Chimeric CSB-PGBD3 protein</fullName>
    </submittedName>
</protein>
<dbReference type="EMBL" id="CM015723">
    <property type="protein sequence ID" value="KAF3697416.1"/>
    <property type="molecule type" value="Genomic_DNA"/>
</dbReference>
<gene>
    <name evidence="3" type="ORF">EXN66_Car013096</name>
</gene>
<dbReference type="InterPro" id="IPR029526">
    <property type="entry name" value="PGBD"/>
</dbReference>
<evidence type="ECO:0000259" key="2">
    <source>
        <dbReference type="Pfam" id="PF13843"/>
    </source>
</evidence>
<evidence type="ECO:0000313" key="3">
    <source>
        <dbReference type="EMBL" id="KAF3697416.1"/>
    </source>
</evidence>
<organism evidence="3 4">
    <name type="scientific">Channa argus</name>
    <name type="common">Northern snakehead</name>
    <name type="synonym">Ophicephalus argus</name>
    <dbReference type="NCBI Taxonomy" id="215402"/>
    <lineage>
        <taxon>Eukaryota</taxon>
        <taxon>Metazoa</taxon>
        <taxon>Chordata</taxon>
        <taxon>Craniata</taxon>
        <taxon>Vertebrata</taxon>
        <taxon>Euteleostomi</taxon>
        <taxon>Actinopterygii</taxon>
        <taxon>Neopterygii</taxon>
        <taxon>Teleostei</taxon>
        <taxon>Neoteleostei</taxon>
        <taxon>Acanthomorphata</taxon>
        <taxon>Anabantaria</taxon>
        <taxon>Anabantiformes</taxon>
        <taxon>Channoidei</taxon>
        <taxon>Channidae</taxon>
        <taxon>Channa</taxon>
    </lineage>
</organism>
<dbReference type="AlphaFoldDB" id="A0A6G1Q5F8"/>
<accession>A0A6G1Q5F8</accession>
<dbReference type="Proteomes" id="UP000503349">
    <property type="component" value="Chromosome 12"/>
</dbReference>
<dbReference type="Pfam" id="PF13843">
    <property type="entry name" value="DDE_Tnp_1_7"/>
    <property type="match status" value="1"/>
</dbReference>
<proteinExistence type="predicted"/>
<reference evidence="3 4" key="1">
    <citation type="submission" date="2019-02" db="EMBL/GenBank/DDBJ databases">
        <title>Opniocepnalus argus genome.</title>
        <authorList>
            <person name="Zhou C."/>
            <person name="Xiao S."/>
        </authorList>
    </citation>
    <scope>NUCLEOTIDE SEQUENCE [LARGE SCALE GENOMIC DNA]</scope>
    <source>
        <strain evidence="3">OARG1902GOOAL</strain>
        <tissue evidence="3">Muscle</tissue>
    </source>
</reference>
<sequence>MRVVVMRTPFHSPVSTNPVGVKNFVSVTADGIVLDFDLYQNRDALLEQVEEAEGLGLGSLVKARLCQTLRPGTKVYCDRFFTSIQGAEQMMKKELYMTGTMGGVDLADRMINYYRMSTRTKKWTMRMLMHFTDLALANSWLLYCKDLSICGTPKNSIVQFLEFLMEVARTLLAQHHSQEDDADLSELSEEEEKFKTSEKPSSGGSAPCLSPQKSKWTSPRDDQPEVRSTLQSTRLQWEKPNALCDLQGVLVLTS</sequence>
<feature type="region of interest" description="Disordered" evidence="1">
    <location>
        <begin position="179"/>
        <end position="233"/>
    </location>
</feature>
<feature type="compositionally biased region" description="Acidic residues" evidence="1">
    <location>
        <begin position="180"/>
        <end position="191"/>
    </location>
</feature>
<feature type="domain" description="PiggyBac transposable element-derived protein" evidence="2">
    <location>
        <begin position="16"/>
        <end position="101"/>
    </location>
</feature>
<name>A0A6G1Q5F8_CHAAH</name>
<keyword evidence="4" id="KW-1185">Reference proteome</keyword>
<evidence type="ECO:0000256" key="1">
    <source>
        <dbReference type="SAM" id="MobiDB-lite"/>
    </source>
</evidence>
<evidence type="ECO:0000313" key="4">
    <source>
        <dbReference type="Proteomes" id="UP000503349"/>
    </source>
</evidence>
<dbReference type="PANTHER" id="PTHR47272">
    <property type="entry name" value="DDE_TNP_1_7 DOMAIN-CONTAINING PROTEIN"/>
    <property type="match status" value="1"/>
</dbReference>
<dbReference type="PANTHER" id="PTHR47272:SF2">
    <property type="entry name" value="PIGGYBAC TRANSPOSABLE ELEMENT-DERIVED PROTEIN 3-LIKE"/>
    <property type="match status" value="1"/>
</dbReference>
<reference evidence="4" key="2">
    <citation type="submission" date="2019-02" db="EMBL/GenBank/DDBJ databases">
        <title>Opniocepnalus argus Var Kimnra genome.</title>
        <authorList>
            <person name="Zhou C."/>
            <person name="Xiao S."/>
        </authorList>
    </citation>
    <scope>NUCLEOTIDE SEQUENCE [LARGE SCALE GENOMIC DNA]</scope>
</reference>